<protein>
    <submittedName>
        <fullName evidence="3">NAD-dependent epimerase/dehydratase family protein</fullName>
    </submittedName>
</protein>
<organism evidence="3 4">
    <name type="scientific">Pseudoalteromonas caenipelagi</name>
    <dbReference type="NCBI Taxonomy" id="2726988"/>
    <lineage>
        <taxon>Bacteria</taxon>
        <taxon>Pseudomonadati</taxon>
        <taxon>Pseudomonadota</taxon>
        <taxon>Gammaproteobacteria</taxon>
        <taxon>Alteromonadales</taxon>
        <taxon>Pseudoalteromonadaceae</taxon>
        <taxon>Pseudoalteromonas</taxon>
    </lineage>
</organism>
<feature type="domain" description="3-beta hydroxysteroid dehydrogenase/isomerase" evidence="2">
    <location>
        <begin position="38"/>
        <end position="215"/>
    </location>
</feature>
<comment type="caution">
    <text evidence="3">The sequence shown here is derived from an EMBL/GenBank/DDBJ whole genome shotgun (WGS) entry which is preliminary data.</text>
</comment>
<accession>A0A849VJ55</accession>
<proteinExistence type="inferred from homology"/>
<dbReference type="Gene3D" id="3.40.50.720">
    <property type="entry name" value="NAD(P)-binding Rossmann-like Domain"/>
    <property type="match status" value="1"/>
</dbReference>
<dbReference type="GO" id="GO:0016616">
    <property type="term" value="F:oxidoreductase activity, acting on the CH-OH group of donors, NAD or NADP as acceptor"/>
    <property type="evidence" value="ECO:0007669"/>
    <property type="project" value="InterPro"/>
</dbReference>
<dbReference type="AlphaFoldDB" id="A0A849VJ55"/>
<dbReference type="PANTHER" id="PTHR43245:SF58">
    <property type="entry name" value="BLL5923 PROTEIN"/>
    <property type="match status" value="1"/>
</dbReference>
<dbReference type="InterPro" id="IPR050177">
    <property type="entry name" value="Lipid_A_modif_metabolic_enz"/>
</dbReference>
<evidence type="ECO:0000313" key="3">
    <source>
        <dbReference type="EMBL" id="NOU51761.1"/>
    </source>
</evidence>
<name>A0A849VJ55_9GAMM</name>
<dbReference type="EMBL" id="JABBPG010000006">
    <property type="protein sequence ID" value="NOU51761.1"/>
    <property type="molecule type" value="Genomic_DNA"/>
</dbReference>
<gene>
    <name evidence="3" type="ORF">HG263_14585</name>
</gene>
<evidence type="ECO:0000259" key="2">
    <source>
        <dbReference type="Pfam" id="PF01073"/>
    </source>
</evidence>
<dbReference type="GO" id="GO:0006694">
    <property type="term" value="P:steroid biosynthetic process"/>
    <property type="evidence" value="ECO:0007669"/>
    <property type="project" value="InterPro"/>
</dbReference>
<sequence>MGKQVAVTGKTGFIGSHLPEDFRAVDLRKPENDWNFFGCETLIHLVGASHRVFTESEYKFINVDLTKNVARNAIASGVKRIVYISSMNVTWAEAGILPNDIATKTKKEAEDSLLELCNANNVNLFIIRAPLVYGKGAPGNFASLMRIASKNLPLPLGSINNKRSFVSVDNLIDLIILCVECQESSASIFYVSDDQDVSTTEFLSELISSAGNTPRLIPFPVSLLLFFARLVGKKSEVERLSKSLTVDIEHTKKTLNWVPPITLDEGIRRCFK</sequence>
<evidence type="ECO:0000313" key="4">
    <source>
        <dbReference type="Proteomes" id="UP000586305"/>
    </source>
</evidence>
<dbReference type="InterPro" id="IPR036291">
    <property type="entry name" value="NAD(P)-bd_dom_sf"/>
</dbReference>
<evidence type="ECO:0000256" key="1">
    <source>
        <dbReference type="ARBA" id="ARBA00009219"/>
    </source>
</evidence>
<dbReference type="InterPro" id="IPR002225">
    <property type="entry name" value="3Beta_OHSteriod_DH/Estase"/>
</dbReference>
<dbReference type="RefSeq" id="WP_171626820.1">
    <property type="nucleotide sequence ID" value="NZ_JABBPG010000006.1"/>
</dbReference>
<dbReference type="PANTHER" id="PTHR43245">
    <property type="entry name" value="BIFUNCTIONAL POLYMYXIN RESISTANCE PROTEIN ARNA"/>
    <property type="match status" value="1"/>
</dbReference>
<dbReference type="Pfam" id="PF01073">
    <property type="entry name" value="3Beta_HSD"/>
    <property type="match status" value="1"/>
</dbReference>
<dbReference type="Proteomes" id="UP000586305">
    <property type="component" value="Unassembled WGS sequence"/>
</dbReference>
<reference evidence="3 4" key="1">
    <citation type="submission" date="2020-04" db="EMBL/GenBank/DDBJ databases">
        <title>Pseudoalteromonas caenipelagi sp. nov., isolated from a tidal flat.</title>
        <authorList>
            <person name="Park S."/>
            <person name="Yoon J.-H."/>
        </authorList>
    </citation>
    <scope>NUCLEOTIDE SEQUENCE [LARGE SCALE GENOMIC DNA]</scope>
    <source>
        <strain evidence="3 4">JBTF-M23</strain>
    </source>
</reference>
<dbReference type="SUPFAM" id="SSF51735">
    <property type="entry name" value="NAD(P)-binding Rossmann-fold domains"/>
    <property type="match status" value="1"/>
</dbReference>
<comment type="similarity">
    <text evidence="1">Belongs to the 3-beta-HSD family.</text>
</comment>
<keyword evidence="4" id="KW-1185">Reference proteome</keyword>